<dbReference type="GO" id="GO:0070180">
    <property type="term" value="F:large ribosomal subunit rRNA binding"/>
    <property type="evidence" value="ECO:0007669"/>
    <property type="project" value="TreeGrafter"/>
</dbReference>
<dbReference type="PANTHER" id="PTHR11661">
    <property type="entry name" value="60S RIBOSOMAL PROTEIN L12"/>
    <property type="match status" value="1"/>
</dbReference>
<dbReference type="Pfam" id="PF03946">
    <property type="entry name" value="Ribosomal_L11_N"/>
    <property type="match status" value="1"/>
</dbReference>
<dbReference type="EMBL" id="JBBCAQ010000032">
    <property type="protein sequence ID" value="KAK7583908.1"/>
    <property type="molecule type" value="Genomic_DNA"/>
</dbReference>
<evidence type="ECO:0000256" key="3">
    <source>
        <dbReference type="ARBA" id="ARBA00023274"/>
    </source>
</evidence>
<dbReference type="SUPFAM" id="SSF46906">
    <property type="entry name" value="Ribosomal protein L11, C-terminal domain"/>
    <property type="match status" value="1"/>
</dbReference>
<keyword evidence="11" id="KW-1185">Reference proteome</keyword>
<evidence type="ECO:0000313" key="11">
    <source>
        <dbReference type="Proteomes" id="UP001367676"/>
    </source>
</evidence>
<evidence type="ECO:0000259" key="9">
    <source>
        <dbReference type="Pfam" id="PF03946"/>
    </source>
</evidence>
<evidence type="ECO:0000313" key="10">
    <source>
        <dbReference type="EMBL" id="KAK7583908.1"/>
    </source>
</evidence>
<dbReference type="SUPFAM" id="SSF54747">
    <property type="entry name" value="Ribosomal L11/L12e N-terminal domain"/>
    <property type="match status" value="1"/>
</dbReference>
<dbReference type="AlphaFoldDB" id="A0AAN9Y3P6"/>
<feature type="domain" description="Large ribosomal subunit protein uL11 C-terminal" evidence="8">
    <location>
        <begin position="90"/>
        <end position="157"/>
    </location>
</feature>
<sequence length="197" mass="22289">MVKKVGKIRIAPGLKKFVRKAEHWMFDAHIPAGMASAGPPLGPSLGQMNINIAQFCKEFNEKTKHIKPGVPIPVRAPLNPDRSYVMHLYTPVTSYLLKQAAGITKGAMTGETAGYITYKHLYEIAKVKSTDERCEGVELPEMCRRIGHQAHRMGIKVVRELDPVWYGKFLKEREEYIAQKRKELDEQKESKVLKTSA</sequence>
<dbReference type="InterPro" id="IPR036796">
    <property type="entry name" value="Ribosomal_uL11_N_sf"/>
</dbReference>
<gene>
    <name evidence="10" type="ORF">V9T40_004871</name>
</gene>
<comment type="caution">
    <text evidence="10">The sequence shown here is derived from an EMBL/GenBank/DDBJ whole genome shotgun (WGS) entry which is preliminary data.</text>
</comment>
<evidence type="ECO:0000256" key="2">
    <source>
        <dbReference type="ARBA" id="ARBA00022980"/>
    </source>
</evidence>
<proteinExistence type="inferred from homology"/>
<dbReference type="GO" id="GO:0003735">
    <property type="term" value="F:structural constituent of ribosome"/>
    <property type="evidence" value="ECO:0007669"/>
    <property type="project" value="InterPro"/>
</dbReference>
<dbReference type="GO" id="GO:0005762">
    <property type="term" value="C:mitochondrial large ribosomal subunit"/>
    <property type="evidence" value="ECO:0007669"/>
    <property type="project" value="TreeGrafter"/>
</dbReference>
<comment type="similarity">
    <text evidence="1 7">Belongs to the universal ribosomal protein uL11 family.</text>
</comment>
<dbReference type="Proteomes" id="UP001367676">
    <property type="component" value="Unassembled WGS sequence"/>
</dbReference>
<evidence type="ECO:0000256" key="6">
    <source>
        <dbReference type="ARBA" id="ARBA00041455"/>
    </source>
</evidence>
<evidence type="ECO:0000259" key="8">
    <source>
        <dbReference type="Pfam" id="PF00298"/>
    </source>
</evidence>
<protein>
    <recommendedName>
        <fullName evidence="5">Large ribosomal subunit protein uL11m</fullName>
    </recommendedName>
    <alternativeName>
        <fullName evidence="6">39S ribosomal protein L11, mitochondrial</fullName>
    </alternativeName>
</protein>
<dbReference type="PANTHER" id="PTHR11661:SF1">
    <property type="entry name" value="LARGE RIBOSOMAL SUBUNIT PROTEIN UL11M"/>
    <property type="match status" value="1"/>
</dbReference>
<evidence type="ECO:0000256" key="7">
    <source>
        <dbReference type="RuleBase" id="RU003978"/>
    </source>
</evidence>
<comment type="subunit">
    <text evidence="4">Component of the mitochondrial ribosome large subunit (39S) which comprises a 16S rRNA and about 50 distinct proteins.</text>
</comment>
<name>A0AAN9Y3P6_9HEMI</name>
<organism evidence="10 11">
    <name type="scientific">Parthenolecanium corni</name>
    <dbReference type="NCBI Taxonomy" id="536013"/>
    <lineage>
        <taxon>Eukaryota</taxon>
        <taxon>Metazoa</taxon>
        <taxon>Ecdysozoa</taxon>
        <taxon>Arthropoda</taxon>
        <taxon>Hexapoda</taxon>
        <taxon>Insecta</taxon>
        <taxon>Pterygota</taxon>
        <taxon>Neoptera</taxon>
        <taxon>Paraneoptera</taxon>
        <taxon>Hemiptera</taxon>
        <taxon>Sternorrhyncha</taxon>
        <taxon>Coccoidea</taxon>
        <taxon>Coccidae</taxon>
        <taxon>Parthenolecanium</taxon>
    </lineage>
</organism>
<evidence type="ECO:0000256" key="1">
    <source>
        <dbReference type="ARBA" id="ARBA00010537"/>
    </source>
</evidence>
<dbReference type="SMART" id="SM00649">
    <property type="entry name" value="RL11"/>
    <property type="match status" value="1"/>
</dbReference>
<evidence type="ECO:0000256" key="5">
    <source>
        <dbReference type="ARBA" id="ARBA00040104"/>
    </source>
</evidence>
<dbReference type="Gene3D" id="1.10.10.250">
    <property type="entry name" value="Ribosomal protein L11, C-terminal domain"/>
    <property type="match status" value="1"/>
</dbReference>
<dbReference type="HAMAP" id="MF_00736">
    <property type="entry name" value="Ribosomal_uL11"/>
    <property type="match status" value="1"/>
</dbReference>
<dbReference type="Pfam" id="PF00298">
    <property type="entry name" value="Ribosomal_L11"/>
    <property type="match status" value="1"/>
</dbReference>
<dbReference type="GO" id="GO:0006412">
    <property type="term" value="P:translation"/>
    <property type="evidence" value="ECO:0007669"/>
    <property type="project" value="InterPro"/>
</dbReference>
<keyword evidence="2 7" id="KW-0689">Ribosomal protein</keyword>
<reference evidence="10 11" key="1">
    <citation type="submission" date="2024-03" db="EMBL/GenBank/DDBJ databases">
        <title>Adaptation during the transition from Ophiocordyceps entomopathogen to insect associate is accompanied by gene loss and intensified selection.</title>
        <authorList>
            <person name="Ward C.M."/>
            <person name="Onetto C.A."/>
            <person name="Borneman A.R."/>
        </authorList>
    </citation>
    <scope>NUCLEOTIDE SEQUENCE [LARGE SCALE GENOMIC DNA]</scope>
    <source>
        <strain evidence="10">AWRI1</strain>
        <tissue evidence="10">Single Adult Female</tissue>
    </source>
</reference>
<dbReference type="InterPro" id="IPR020783">
    <property type="entry name" value="Ribosomal_uL11_C"/>
</dbReference>
<evidence type="ECO:0000256" key="4">
    <source>
        <dbReference type="ARBA" id="ARBA00038782"/>
    </source>
</evidence>
<dbReference type="FunFam" id="1.10.10.250:FF:000003">
    <property type="entry name" value="Mitochondrial ribosomal protein L11"/>
    <property type="match status" value="1"/>
</dbReference>
<dbReference type="CDD" id="cd00349">
    <property type="entry name" value="Ribosomal_L11"/>
    <property type="match status" value="1"/>
</dbReference>
<dbReference type="InterPro" id="IPR036769">
    <property type="entry name" value="Ribosomal_uL11_C_sf"/>
</dbReference>
<keyword evidence="3 7" id="KW-0687">Ribonucleoprotein</keyword>
<dbReference type="InterPro" id="IPR020784">
    <property type="entry name" value="Ribosomal_uL11_N"/>
</dbReference>
<accession>A0AAN9Y3P6</accession>
<dbReference type="InterPro" id="IPR000911">
    <property type="entry name" value="Ribosomal_uL11"/>
</dbReference>
<dbReference type="Gene3D" id="3.30.1550.10">
    <property type="entry name" value="Ribosomal protein L11/L12, N-terminal domain"/>
    <property type="match status" value="1"/>
</dbReference>
<feature type="domain" description="Large ribosomal subunit protein uL11 N-terminal" evidence="9">
    <location>
        <begin position="29"/>
        <end position="84"/>
    </location>
</feature>